<evidence type="ECO:0000259" key="1">
    <source>
        <dbReference type="Pfam" id="PF24764"/>
    </source>
</evidence>
<accession>A0A2B4S9M9</accession>
<sequence>MASKSEWMEDDQLEQYLETYISQNLKRSDVLDFMKRDFPQYNWSLATLDRHLRHFGIHYIYYDTPLAVVSDVFVCYLNSNPLVVGKMYLWYLFETEMLLRNLRVDRGTETAKMATIHVYLLNKHEVMNDPTDAIIYGPSTSNKIERWWRELHERLEKFFKEQLTVLLRGREYDPHSVLDRQLLAYVFIPVVQRECDILVRYWNSHRIRVQDKLEIPGGVPDHIFSFPGYYGGSNMGIPLHKDELREVAELSGVMDGDVFDFINPRVKRECLQLLSNPEKVESKDAIEAFRLLKRNIKFP</sequence>
<dbReference type="EMBL" id="LSMT01000156">
    <property type="protein sequence ID" value="PFX25242.1"/>
    <property type="molecule type" value="Genomic_DNA"/>
</dbReference>
<dbReference type="Pfam" id="PF24764">
    <property type="entry name" value="rva_4"/>
    <property type="match status" value="1"/>
</dbReference>
<evidence type="ECO:0000313" key="3">
    <source>
        <dbReference type="Proteomes" id="UP000225706"/>
    </source>
</evidence>
<dbReference type="InterPro" id="IPR058913">
    <property type="entry name" value="Integrase_dom_put"/>
</dbReference>
<comment type="caution">
    <text evidence="2">The sequence shown here is derived from an EMBL/GenBank/DDBJ whole genome shotgun (WGS) entry which is preliminary data.</text>
</comment>
<dbReference type="STRING" id="50429.A0A2B4S9M9"/>
<proteinExistence type="predicted"/>
<evidence type="ECO:0000313" key="2">
    <source>
        <dbReference type="EMBL" id="PFX25242.1"/>
    </source>
</evidence>
<dbReference type="PANTHER" id="PTHR46791:SF5">
    <property type="entry name" value="CLR5 DOMAIN-CONTAINING PROTEIN-RELATED"/>
    <property type="match status" value="1"/>
</dbReference>
<feature type="domain" description="Integrase core" evidence="1">
    <location>
        <begin position="102"/>
        <end position="211"/>
    </location>
</feature>
<organism evidence="2 3">
    <name type="scientific">Stylophora pistillata</name>
    <name type="common">Smooth cauliflower coral</name>
    <dbReference type="NCBI Taxonomy" id="50429"/>
    <lineage>
        <taxon>Eukaryota</taxon>
        <taxon>Metazoa</taxon>
        <taxon>Cnidaria</taxon>
        <taxon>Anthozoa</taxon>
        <taxon>Hexacorallia</taxon>
        <taxon>Scleractinia</taxon>
        <taxon>Astrocoeniina</taxon>
        <taxon>Pocilloporidae</taxon>
        <taxon>Stylophora</taxon>
    </lineage>
</organism>
<reference evidence="3" key="1">
    <citation type="journal article" date="2017" name="bioRxiv">
        <title>Comparative analysis of the genomes of Stylophora pistillata and Acropora digitifera provides evidence for extensive differences between species of corals.</title>
        <authorList>
            <person name="Voolstra C.R."/>
            <person name="Li Y."/>
            <person name="Liew Y.J."/>
            <person name="Baumgarten S."/>
            <person name="Zoccola D."/>
            <person name="Flot J.-F."/>
            <person name="Tambutte S."/>
            <person name="Allemand D."/>
            <person name="Aranda M."/>
        </authorList>
    </citation>
    <scope>NUCLEOTIDE SEQUENCE [LARGE SCALE GENOMIC DNA]</scope>
</reference>
<protein>
    <recommendedName>
        <fullName evidence="1">Integrase core domain-containing protein</fullName>
    </recommendedName>
</protein>
<dbReference type="Proteomes" id="UP000225706">
    <property type="component" value="Unassembled WGS sequence"/>
</dbReference>
<name>A0A2B4S9M9_STYPI</name>
<dbReference type="OrthoDB" id="5984603at2759"/>
<dbReference type="PANTHER" id="PTHR46791">
    <property type="entry name" value="EXPRESSED PROTEIN"/>
    <property type="match status" value="1"/>
</dbReference>
<dbReference type="AlphaFoldDB" id="A0A2B4S9M9"/>
<gene>
    <name evidence="2" type="ORF">AWC38_SpisGene10161</name>
</gene>
<keyword evidence="3" id="KW-1185">Reference proteome</keyword>